<reference evidence="4" key="1">
    <citation type="submission" date="2017-11" db="EMBL/GenBank/DDBJ databases">
        <authorList>
            <person name="Kajale S.C."/>
            <person name="Sharma A."/>
        </authorList>
    </citation>
    <scope>NUCLEOTIDE SEQUENCE</scope>
    <source>
        <strain evidence="4">LS1_42</strain>
    </source>
</reference>
<name>A0A8J8Q3N8_9EURY</name>
<keyword evidence="2" id="KW-0472">Membrane</keyword>
<feature type="transmembrane region" description="Helical" evidence="2">
    <location>
        <begin position="93"/>
        <end position="111"/>
    </location>
</feature>
<accession>A0A8J8Q3N8</accession>
<dbReference type="RefSeq" id="WP_148858577.1">
    <property type="nucleotide sequence ID" value="NZ_PHNJ01000006.1"/>
</dbReference>
<evidence type="ECO:0000259" key="3">
    <source>
        <dbReference type="Pfam" id="PF26256"/>
    </source>
</evidence>
<evidence type="ECO:0000256" key="1">
    <source>
        <dbReference type="SAM" id="MobiDB-lite"/>
    </source>
</evidence>
<dbReference type="AlphaFoldDB" id="A0A8J8Q3N8"/>
<dbReference type="Pfam" id="PF26256">
    <property type="entry name" value="DUF8060"/>
    <property type="match status" value="1"/>
</dbReference>
<keyword evidence="2" id="KW-1133">Transmembrane helix</keyword>
<keyword evidence="5" id="KW-1185">Reference proteome</keyword>
<feature type="region of interest" description="Disordered" evidence="1">
    <location>
        <begin position="1"/>
        <end position="41"/>
    </location>
</feature>
<organism evidence="4 5">
    <name type="scientific">Natronococcus pandeyae</name>
    <dbReference type="NCBI Taxonomy" id="2055836"/>
    <lineage>
        <taxon>Archaea</taxon>
        <taxon>Methanobacteriati</taxon>
        <taxon>Methanobacteriota</taxon>
        <taxon>Stenosarchaea group</taxon>
        <taxon>Halobacteria</taxon>
        <taxon>Halobacteriales</taxon>
        <taxon>Natrialbaceae</taxon>
        <taxon>Natronococcus</taxon>
    </lineage>
</organism>
<proteinExistence type="predicted"/>
<evidence type="ECO:0000256" key="2">
    <source>
        <dbReference type="SAM" id="Phobius"/>
    </source>
</evidence>
<feature type="compositionally biased region" description="Polar residues" evidence="1">
    <location>
        <begin position="1"/>
        <end position="24"/>
    </location>
</feature>
<feature type="transmembrane region" description="Helical" evidence="2">
    <location>
        <begin position="51"/>
        <end position="73"/>
    </location>
</feature>
<gene>
    <name evidence="4" type="ORF">CV102_13800</name>
</gene>
<protein>
    <recommendedName>
        <fullName evidence="3">DUF8060 domain-containing protein</fullName>
    </recommendedName>
</protein>
<feature type="domain" description="DUF8060" evidence="3">
    <location>
        <begin position="2"/>
        <end position="115"/>
    </location>
</feature>
<keyword evidence="2" id="KW-0812">Transmembrane</keyword>
<evidence type="ECO:0000313" key="5">
    <source>
        <dbReference type="Proteomes" id="UP000766904"/>
    </source>
</evidence>
<evidence type="ECO:0000313" key="4">
    <source>
        <dbReference type="EMBL" id="TYL38262.1"/>
    </source>
</evidence>
<sequence length="117" mass="12771">MTETTSQTEIDAETEQPTNQSADTNTERTGDRSNSGSAVVGDPSAAEIWRYLGWAALGLCSVLALFALVQFYASTTDVIDLWVEPRHQPLMHAAFNLLVLLGSLIGISLLVRELHRV</sequence>
<dbReference type="OrthoDB" id="307104at2157"/>
<dbReference type="InterPro" id="IPR058373">
    <property type="entry name" value="DUF8060"/>
</dbReference>
<dbReference type="Proteomes" id="UP000766904">
    <property type="component" value="Unassembled WGS sequence"/>
</dbReference>
<dbReference type="EMBL" id="PHNJ01000006">
    <property type="protein sequence ID" value="TYL38262.1"/>
    <property type="molecule type" value="Genomic_DNA"/>
</dbReference>
<comment type="caution">
    <text evidence="4">The sequence shown here is derived from an EMBL/GenBank/DDBJ whole genome shotgun (WGS) entry which is preliminary data.</text>
</comment>